<dbReference type="Proteomes" id="UP001221838">
    <property type="component" value="Unassembled WGS sequence"/>
</dbReference>
<protein>
    <submittedName>
        <fullName evidence="1">Uncharacterized protein</fullName>
    </submittedName>
</protein>
<dbReference type="RefSeq" id="WP_272141656.1">
    <property type="nucleotide sequence ID" value="NZ_JAQNDM010000002.1"/>
</dbReference>
<organism evidence="1 2">
    <name type="scientific">Stigmatella ashevillensis</name>
    <dbReference type="NCBI Taxonomy" id="2995309"/>
    <lineage>
        <taxon>Bacteria</taxon>
        <taxon>Pseudomonadati</taxon>
        <taxon>Myxococcota</taxon>
        <taxon>Myxococcia</taxon>
        <taxon>Myxococcales</taxon>
        <taxon>Cystobacterineae</taxon>
        <taxon>Archangiaceae</taxon>
        <taxon>Stigmatella</taxon>
    </lineage>
</organism>
<evidence type="ECO:0000313" key="2">
    <source>
        <dbReference type="Proteomes" id="UP001221838"/>
    </source>
</evidence>
<keyword evidence="2" id="KW-1185">Reference proteome</keyword>
<proteinExistence type="predicted"/>
<reference evidence="1 2" key="1">
    <citation type="submission" date="2022-11" db="EMBL/GenBank/DDBJ databases">
        <title>Minimal conservation of predation-associated metabolite biosynthetic gene clusters underscores biosynthetic potential of Myxococcota including descriptions for ten novel species: Archangium lansinium sp. nov., Myxococcus landrumus sp. nov., Nannocystis bai.</title>
        <authorList>
            <person name="Ahearne A."/>
            <person name="Stevens C."/>
            <person name="Dowd S."/>
        </authorList>
    </citation>
    <scope>NUCLEOTIDE SEQUENCE [LARGE SCALE GENOMIC DNA]</scope>
    <source>
        <strain evidence="1 2">NCWAL01</strain>
    </source>
</reference>
<accession>A0ABT5DDC4</accession>
<dbReference type="EMBL" id="JAQNDM010000002">
    <property type="protein sequence ID" value="MDC0711674.1"/>
    <property type="molecule type" value="Genomic_DNA"/>
</dbReference>
<evidence type="ECO:0000313" key="1">
    <source>
        <dbReference type="EMBL" id="MDC0711674.1"/>
    </source>
</evidence>
<gene>
    <name evidence="1" type="ORF">POL68_24615</name>
</gene>
<sequence>MASLDAESLDRKALAPEGFVDLPVDHELRKSGPSRNAHSYRGIPMSIHDIILATQGLLGRTLNAAQSPQDKEFLKVAAAALRFISETGAVYPFEDYLQLSQEAPPYAAASFAAREAAETWLQQHPEPPHGAFVLISDDYHIVMYVRELNDRRLFPHPVLQSYLAQLTPKAPSGSEHSFDTLENGIAWLHAQPESLPRVYLSIAGIPHVALYHRNLHHYALYPLPKAKLE</sequence>
<comment type="caution">
    <text evidence="1">The sequence shown here is derived from an EMBL/GenBank/DDBJ whole genome shotgun (WGS) entry which is preliminary data.</text>
</comment>
<name>A0ABT5DDC4_9BACT</name>